<dbReference type="AlphaFoldDB" id="A0ABD6CH15"/>
<dbReference type="NCBIfam" id="TIGR04126">
    <property type="entry name" value="PGF_CTERM"/>
    <property type="match status" value="1"/>
</dbReference>
<keyword evidence="6" id="KW-1185">Reference proteome</keyword>
<dbReference type="InterPro" id="IPR026371">
    <property type="entry name" value="PGF_CTERM"/>
</dbReference>
<protein>
    <submittedName>
        <fullName evidence="5">BGTF surface domain-containing protein</fullName>
    </submittedName>
</protein>
<evidence type="ECO:0000313" key="5">
    <source>
        <dbReference type="EMBL" id="MFD1589252.1"/>
    </source>
</evidence>
<feature type="region of interest" description="Disordered" evidence="2">
    <location>
        <begin position="563"/>
        <end position="590"/>
    </location>
</feature>
<dbReference type="NCBIfam" id="NF045517">
    <property type="entry name" value="halo_surf_dom"/>
    <property type="match status" value="1"/>
</dbReference>
<keyword evidence="1" id="KW-0732">Signal</keyword>
<evidence type="ECO:0000259" key="3">
    <source>
        <dbReference type="Pfam" id="PF23951"/>
    </source>
</evidence>
<organism evidence="5 6">
    <name type="scientific">Halorientalis brevis</name>
    <dbReference type="NCBI Taxonomy" id="1126241"/>
    <lineage>
        <taxon>Archaea</taxon>
        <taxon>Methanobacteriati</taxon>
        <taxon>Methanobacteriota</taxon>
        <taxon>Stenosarchaea group</taxon>
        <taxon>Halobacteria</taxon>
        <taxon>Halobacteriales</taxon>
        <taxon>Haloarculaceae</taxon>
        <taxon>Halorientalis</taxon>
    </lineage>
</organism>
<feature type="compositionally biased region" description="Acidic residues" evidence="2">
    <location>
        <begin position="832"/>
        <end position="841"/>
    </location>
</feature>
<reference evidence="5 6" key="1">
    <citation type="journal article" date="2019" name="Int. J. Syst. Evol. Microbiol.">
        <title>The Global Catalogue of Microorganisms (GCM) 10K type strain sequencing project: providing services to taxonomists for standard genome sequencing and annotation.</title>
        <authorList>
            <consortium name="The Broad Institute Genomics Platform"/>
            <consortium name="The Broad Institute Genome Sequencing Center for Infectious Disease"/>
            <person name="Wu L."/>
            <person name="Ma J."/>
        </authorList>
    </citation>
    <scope>NUCLEOTIDE SEQUENCE [LARGE SCALE GENOMIC DNA]</scope>
    <source>
        <strain evidence="5 6">CGMCC 1.12125</strain>
    </source>
</reference>
<dbReference type="EMBL" id="JBHUDJ010000014">
    <property type="protein sequence ID" value="MFD1589252.1"/>
    <property type="molecule type" value="Genomic_DNA"/>
</dbReference>
<dbReference type="Pfam" id="PF23951">
    <property type="entry name" value="DUF7282"/>
    <property type="match status" value="1"/>
</dbReference>
<evidence type="ECO:0000313" key="6">
    <source>
        <dbReference type="Proteomes" id="UP001597119"/>
    </source>
</evidence>
<feature type="compositionally biased region" description="Polar residues" evidence="2">
    <location>
        <begin position="576"/>
        <end position="590"/>
    </location>
</feature>
<feature type="compositionally biased region" description="Low complexity" evidence="2">
    <location>
        <begin position="842"/>
        <end position="878"/>
    </location>
</feature>
<feature type="region of interest" description="Disordered" evidence="2">
    <location>
        <begin position="803"/>
        <end position="883"/>
    </location>
</feature>
<dbReference type="Proteomes" id="UP001597119">
    <property type="component" value="Unassembled WGS sequence"/>
</dbReference>
<sequence length="904" mass="97776">MSDDELTIETDGTNVQDGDNVKVTVDDVVNPDEAGDYDIEAVLYDADDNKVDSWTTQYKVGDSVYEGQRLYQGEQSFLNDGDYSGTVELYKLETDDQGDLVVPADGFVDPITFDDEGNALLDTSNLEGTYALVDGNRDVLAATGTSGDGELANTGNVEDDYFQVSVQSFSSSFEETETTAGDSEDLEFDSNRDEFPVRVTSDNLDEDDLYSMFNEDGDSAVKNLVKDDEDNEIRFTLTGDQDVSVNFTDINTGDYTLDFEARDTGVQTSESITVTEEDDNDATFGTVAPVGQGDVAVVPINLENTDEGKVYMGYNDVGFNATFEIEDDNDDGKVTVLLNTYSLGRNDASTAEAIDTLDDSDTISSVELNDPRPGLSDPPLAAASYDINVTNVDDSTDYEYAVTTLQVTESKINSLNSWIAPEEDFDEIDNDEPQDVWALQADEHLTESDSVAEDDTLVWQIKSTGLAGAIESADTASGSDNDDYEEAFVNLMDEDWTDNNYPNSDIFADDFEFRMYQSDTEANFNPYEVSFARMEDQGGLKVVPDQRNGSVFVVMDESKIPVHRDDWDRDSTTTDPNGNQNTYDGGNNYYSKTKDDQTYTGNFTVYDDGNLVEDRTTLTSDVDIVERSVEYETGAGDVIRVNAASGQEVSGTTSIAPGTELDLRLRGSGDNSFLENPKPIVETDGSFTATVDLSDRASNQSFTAEVRDVDDDYDQEGIIGEGVTAGVDFENQTLENGAVTVDSVTMSEGGYVVIHQGDASGDVIGNTEYLSAGEHNDVSVSLDSDLASNQTLVAMAHMDTNDNQEFEFPDADGPYDVNGSVDSAMVTVPSDDGQDTTDDGQDQTTTDDGQDQTTTDDGQDQTATQEPADSGTETTTDGSGPGFTAGLALVALLGAALLAARGRN</sequence>
<gene>
    <name evidence="5" type="ORF">ACFR9U_19925</name>
</gene>
<evidence type="ECO:0000256" key="2">
    <source>
        <dbReference type="SAM" id="MobiDB-lite"/>
    </source>
</evidence>
<evidence type="ECO:0000256" key="1">
    <source>
        <dbReference type="ARBA" id="ARBA00022729"/>
    </source>
</evidence>
<dbReference type="RefSeq" id="WP_247378980.1">
    <property type="nucleotide sequence ID" value="NZ_JALLGV010000005.1"/>
</dbReference>
<dbReference type="GO" id="GO:0030115">
    <property type="term" value="C:S-layer"/>
    <property type="evidence" value="ECO:0007669"/>
    <property type="project" value="UniProtKB-SubCell"/>
</dbReference>
<feature type="domain" description="DUF7827" evidence="4">
    <location>
        <begin position="274"/>
        <end position="390"/>
    </location>
</feature>
<name>A0ABD6CH15_9EURY</name>
<evidence type="ECO:0000259" key="4">
    <source>
        <dbReference type="Pfam" id="PF25162"/>
    </source>
</evidence>
<accession>A0ABD6CH15</accession>
<dbReference type="GO" id="GO:0005886">
    <property type="term" value="C:plasma membrane"/>
    <property type="evidence" value="ECO:0007669"/>
    <property type="project" value="UniProtKB-SubCell"/>
</dbReference>
<comment type="caution">
    <text evidence="5">The sequence shown here is derived from an EMBL/GenBank/DDBJ whole genome shotgun (WGS) entry which is preliminary data.</text>
</comment>
<feature type="domain" description="DUF7282" evidence="3">
    <location>
        <begin position="725"/>
        <end position="824"/>
    </location>
</feature>
<dbReference type="InterPro" id="IPR055706">
    <property type="entry name" value="Slg1/2_DUF7282"/>
</dbReference>
<feature type="compositionally biased region" description="Basic and acidic residues" evidence="2">
    <location>
        <begin position="563"/>
        <end position="572"/>
    </location>
</feature>
<proteinExistence type="predicted"/>
<dbReference type="InterPro" id="IPR057149">
    <property type="entry name" value="DUF7827"/>
</dbReference>
<dbReference type="Pfam" id="PF25162">
    <property type="entry name" value="DUF7827"/>
    <property type="match status" value="1"/>
</dbReference>